<keyword evidence="2" id="KW-1185">Reference proteome</keyword>
<accession>A0ABC8ZSV4</accession>
<dbReference type="Pfam" id="PF05056">
    <property type="entry name" value="DUF674"/>
    <property type="match status" value="2"/>
</dbReference>
<dbReference type="EMBL" id="OZ075129">
    <property type="protein sequence ID" value="CAL4965336.1"/>
    <property type="molecule type" value="Genomic_DNA"/>
</dbReference>
<dbReference type="Proteomes" id="UP001497457">
    <property type="component" value="Chromosome 19rd"/>
</dbReference>
<evidence type="ECO:0000313" key="2">
    <source>
        <dbReference type="Proteomes" id="UP001497457"/>
    </source>
</evidence>
<dbReference type="PANTHER" id="PTHR33103">
    <property type="entry name" value="OS01G0153900 PROTEIN"/>
    <property type="match status" value="1"/>
</dbReference>
<evidence type="ECO:0008006" key="3">
    <source>
        <dbReference type="Google" id="ProtNLM"/>
    </source>
</evidence>
<name>A0ABC8ZSV4_9POAL</name>
<dbReference type="PANTHER" id="PTHR33103:SF52">
    <property type="entry name" value="OS01G0154100 PROTEIN"/>
    <property type="match status" value="1"/>
</dbReference>
<organism evidence="1 2">
    <name type="scientific">Urochloa decumbens</name>
    <dbReference type="NCBI Taxonomy" id="240449"/>
    <lineage>
        <taxon>Eukaryota</taxon>
        <taxon>Viridiplantae</taxon>
        <taxon>Streptophyta</taxon>
        <taxon>Embryophyta</taxon>
        <taxon>Tracheophyta</taxon>
        <taxon>Spermatophyta</taxon>
        <taxon>Magnoliopsida</taxon>
        <taxon>Liliopsida</taxon>
        <taxon>Poales</taxon>
        <taxon>Poaceae</taxon>
        <taxon>PACMAD clade</taxon>
        <taxon>Panicoideae</taxon>
        <taxon>Panicodae</taxon>
        <taxon>Paniceae</taxon>
        <taxon>Melinidinae</taxon>
        <taxon>Urochloa</taxon>
    </lineage>
</organism>
<protein>
    <recommendedName>
        <fullName evidence="3">DUF674 family protein</fullName>
    </recommendedName>
</protein>
<reference evidence="1" key="1">
    <citation type="submission" date="2024-10" db="EMBL/GenBank/DDBJ databases">
        <authorList>
            <person name="Ryan C."/>
        </authorList>
    </citation>
    <scope>NUCLEOTIDE SEQUENCE [LARGE SCALE GENOMIC DNA]</scope>
</reference>
<dbReference type="AlphaFoldDB" id="A0ABC8ZSV4"/>
<proteinExistence type="predicted"/>
<gene>
    <name evidence="1" type="ORF">URODEC1_LOCUS47158</name>
</gene>
<dbReference type="InterPro" id="IPR007750">
    <property type="entry name" value="DUF674"/>
</dbReference>
<evidence type="ECO:0000313" key="1">
    <source>
        <dbReference type="EMBL" id="CAL4965336.1"/>
    </source>
</evidence>
<sequence>MKLLVDTKAGRVLYAEASKDVVDFLFSLLTLPVGTVVKILSKDSMVGSVGNLYGSVENLDDIYVRSARAKQALLSPAGGCAGGKLLQLPEAPAPQPPCTQFYRCQKQNYTDCYNKRDQVVWLAVSALPRQDDCAGAGFVQGIVTYTVMDDLKLAPMSTISGITLLNTFGITDIGTLQEKTVKLGYDELEIDMAPTSPNANSATLSMMLLVDTKAGRVLYAEASKDVVDFIFSLLALPVGTAVELLGKESMVGCVGNVYASVETLDDAYVQPGAAKSALLHPTTLSPAVGTSLFCLPAPPCDPPRPTKFFRCRNNDSTSLFGSGRSTRTACRDYVTDMSDWVCPSCDNHMNTEMTFLTSAEPAKSPAEETAGCENGFTEMTEGLMRFCDARA</sequence>